<dbReference type="Proteomes" id="UP001345963">
    <property type="component" value="Unassembled WGS sequence"/>
</dbReference>
<dbReference type="InterPro" id="IPR035983">
    <property type="entry name" value="Hect_E3_ubiquitin_ligase"/>
</dbReference>
<dbReference type="InterPro" id="IPR000569">
    <property type="entry name" value="HECT_dom"/>
</dbReference>
<feature type="active site" description="Glycyl thioester intermediate" evidence="3">
    <location>
        <position position="175"/>
    </location>
</feature>
<dbReference type="Gene3D" id="3.30.2410.10">
    <property type="entry name" value="Hect, E3 ligase catalytic domain"/>
    <property type="match status" value="1"/>
</dbReference>
<dbReference type="EMBL" id="JAHUTI010005309">
    <property type="protein sequence ID" value="MED6234175.1"/>
    <property type="molecule type" value="Genomic_DNA"/>
</dbReference>
<sequence length="207" mass="23423">IQNAFSLQTLRDLMVQQSTMLQTAGCFKHVKSLEEKHSIVKKYLRWYIIDRNHSAIERFKNGLATLKFLTGLQLYPLALTPVLCHSKKKLSAVDIENLFRPELSPDGSNQRAQENKTTSFWADYLLDCEEHNSEVTLEDVLMFATGVPCMPPAGLDPQPCLEFLNSSKFPMANTCANTLKLPLLDNYNTFKDNMNFGIRNSPGFGCL</sequence>
<reference evidence="5 6" key="1">
    <citation type="submission" date="2021-07" db="EMBL/GenBank/DDBJ databases">
        <authorList>
            <person name="Palmer J.M."/>
        </authorList>
    </citation>
    <scope>NUCLEOTIDE SEQUENCE [LARGE SCALE GENOMIC DNA]</scope>
    <source>
        <strain evidence="5 6">AT_MEX2019</strain>
        <tissue evidence="5">Muscle</tissue>
    </source>
</reference>
<keyword evidence="1" id="KW-0808">Transferase</keyword>
<name>A0ABU7A9B8_9TELE</name>
<dbReference type="PROSITE" id="PS50237">
    <property type="entry name" value="HECT"/>
    <property type="match status" value="1"/>
</dbReference>
<keyword evidence="6" id="KW-1185">Reference proteome</keyword>
<protein>
    <recommendedName>
        <fullName evidence="4">HECT domain-containing protein</fullName>
    </recommendedName>
</protein>
<evidence type="ECO:0000313" key="5">
    <source>
        <dbReference type="EMBL" id="MED6234175.1"/>
    </source>
</evidence>
<gene>
    <name evidence="5" type="ORF">ATANTOWER_023736</name>
</gene>
<comment type="caution">
    <text evidence="5">The sequence shown here is derived from an EMBL/GenBank/DDBJ whole genome shotgun (WGS) entry which is preliminary data.</text>
</comment>
<evidence type="ECO:0000256" key="2">
    <source>
        <dbReference type="ARBA" id="ARBA00022786"/>
    </source>
</evidence>
<evidence type="ECO:0000256" key="1">
    <source>
        <dbReference type="ARBA" id="ARBA00022679"/>
    </source>
</evidence>
<evidence type="ECO:0000313" key="6">
    <source>
        <dbReference type="Proteomes" id="UP001345963"/>
    </source>
</evidence>
<accession>A0ABU7A9B8</accession>
<feature type="non-terminal residue" evidence="5">
    <location>
        <position position="1"/>
    </location>
</feature>
<dbReference type="SUPFAM" id="SSF56204">
    <property type="entry name" value="Hect, E3 ligase catalytic domain"/>
    <property type="match status" value="1"/>
</dbReference>
<evidence type="ECO:0000259" key="4">
    <source>
        <dbReference type="PROSITE" id="PS50237"/>
    </source>
</evidence>
<feature type="domain" description="HECT" evidence="4">
    <location>
        <begin position="140"/>
        <end position="207"/>
    </location>
</feature>
<dbReference type="Pfam" id="PF00632">
    <property type="entry name" value="HECT"/>
    <property type="match status" value="1"/>
</dbReference>
<organism evidence="5 6">
    <name type="scientific">Ataeniobius toweri</name>
    <dbReference type="NCBI Taxonomy" id="208326"/>
    <lineage>
        <taxon>Eukaryota</taxon>
        <taxon>Metazoa</taxon>
        <taxon>Chordata</taxon>
        <taxon>Craniata</taxon>
        <taxon>Vertebrata</taxon>
        <taxon>Euteleostomi</taxon>
        <taxon>Actinopterygii</taxon>
        <taxon>Neopterygii</taxon>
        <taxon>Teleostei</taxon>
        <taxon>Neoteleostei</taxon>
        <taxon>Acanthomorphata</taxon>
        <taxon>Ovalentaria</taxon>
        <taxon>Atherinomorphae</taxon>
        <taxon>Cyprinodontiformes</taxon>
        <taxon>Goodeidae</taxon>
        <taxon>Ataeniobius</taxon>
    </lineage>
</organism>
<proteinExistence type="predicted"/>
<evidence type="ECO:0000256" key="3">
    <source>
        <dbReference type="PROSITE-ProRule" id="PRU00104"/>
    </source>
</evidence>
<keyword evidence="2 3" id="KW-0833">Ubl conjugation pathway</keyword>